<evidence type="ECO:0008006" key="3">
    <source>
        <dbReference type="Google" id="ProtNLM"/>
    </source>
</evidence>
<protein>
    <recommendedName>
        <fullName evidence="3">HEAT repeat domain-containing protein</fullName>
    </recommendedName>
</protein>
<name>A0A3P1XK56_TANFO</name>
<reference evidence="1 2" key="1">
    <citation type="submission" date="2018-11" db="EMBL/GenBank/DDBJ databases">
        <title>Genomes From Bacteria Associated with the Canine Oral Cavity: a Test Case for Automated Genome-Based Taxonomic Assignment.</title>
        <authorList>
            <person name="Coil D.A."/>
            <person name="Jospin G."/>
            <person name="Darling A.E."/>
            <person name="Wallis C."/>
            <person name="Davis I.J."/>
            <person name="Harris S."/>
            <person name="Eisen J.A."/>
            <person name="Holcombe L.J."/>
            <person name="O'Flynn C."/>
        </authorList>
    </citation>
    <scope>NUCLEOTIDE SEQUENCE [LARGE SCALE GENOMIC DNA]</scope>
    <source>
        <strain evidence="1 2">OH2617_COT-023</strain>
    </source>
</reference>
<evidence type="ECO:0000313" key="2">
    <source>
        <dbReference type="Proteomes" id="UP000278609"/>
    </source>
</evidence>
<organism evidence="1 2">
    <name type="scientific">Tannerella forsythia</name>
    <name type="common">Bacteroides forsythus</name>
    <dbReference type="NCBI Taxonomy" id="28112"/>
    <lineage>
        <taxon>Bacteria</taxon>
        <taxon>Pseudomonadati</taxon>
        <taxon>Bacteroidota</taxon>
        <taxon>Bacteroidia</taxon>
        <taxon>Bacteroidales</taxon>
        <taxon>Tannerellaceae</taxon>
        <taxon>Tannerella</taxon>
    </lineage>
</organism>
<dbReference type="Proteomes" id="UP000278609">
    <property type="component" value="Unassembled WGS sequence"/>
</dbReference>
<accession>A0A3P1XK56</accession>
<evidence type="ECO:0000313" key="1">
    <source>
        <dbReference type="EMBL" id="RRD59152.1"/>
    </source>
</evidence>
<comment type="caution">
    <text evidence="1">The sequence shown here is derived from an EMBL/GenBank/DDBJ whole genome shotgun (WGS) entry which is preliminary data.</text>
</comment>
<sequence>MKTTLFPNWTLDETDNTGAISEYFHNEKMPFTEETMINCLKIKRNKYEIYWAVLALRMIGTQKAIQYLKEVTTYKNLDVQGASVLTIAHLAEGSENEFLASLLLNQDFKAKWYAVVAFNHKPDGKAVPYAAEYGIKTIKNSKNKPEAGSLIVEYLARFAPENEQAKKIFARINKDFENLSSQEKDVFTTNFPHIFNGLI</sequence>
<gene>
    <name evidence="1" type="ORF">EII40_11075</name>
</gene>
<proteinExistence type="predicted"/>
<dbReference type="EMBL" id="RQYS01000052">
    <property type="protein sequence ID" value="RRD59152.1"/>
    <property type="molecule type" value="Genomic_DNA"/>
</dbReference>
<dbReference type="AlphaFoldDB" id="A0A3P1XK56"/>
<dbReference type="OrthoDB" id="3078469at2"/>
<dbReference type="RefSeq" id="WP_124752296.1">
    <property type="nucleotide sequence ID" value="NZ_RQYS01000052.1"/>
</dbReference>